<dbReference type="EC" id="1.1.1.-" evidence="3"/>
<name>A0ABW6Q545_9ACTN</name>
<gene>
    <name evidence="3" type="ORF">ACFVZC_13085</name>
</gene>
<keyword evidence="4" id="KW-1185">Reference proteome</keyword>
<comment type="caution">
    <text evidence="3">The sequence shown here is derived from an EMBL/GenBank/DDBJ whole genome shotgun (WGS) entry which is preliminary data.</text>
</comment>
<comment type="similarity">
    <text evidence="1">Belongs to the short-chain dehydrogenases/reductases (SDR) family.</text>
</comment>
<evidence type="ECO:0000313" key="4">
    <source>
        <dbReference type="Proteomes" id="UP001601627"/>
    </source>
</evidence>
<dbReference type="CDD" id="cd05233">
    <property type="entry name" value="SDR_c"/>
    <property type="match status" value="1"/>
</dbReference>
<dbReference type="PANTHER" id="PTHR24321:SF14">
    <property type="entry name" value="SHORT-CHAIN TYPE DEHYDROGENASE_REDUCTASE BLR2146-RELATED"/>
    <property type="match status" value="1"/>
</dbReference>
<dbReference type="InterPro" id="IPR036291">
    <property type="entry name" value="NAD(P)-bd_dom_sf"/>
</dbReference>
<dbReference type="EMBL" id="JBHVZQ010000008">
    <property type="protein sequence ID" value="MFF1274324.1"/>
    <property type="molecule type" value="Genomic_DNA"/>
</dbReference>
<proteinExistence type="inferred from homology"/>
<reference evidence="3 4" key="1">
    <citation type="submission" date="2024-09" db="EMBL/GenBank/DDBJ databases">
        <title>The Natural Products Discovery Center: Release of the First 8490 Sequenced Strains for Exploring Actinobacteria Biosynthetic Diversity.</title>
        <authorList>
            <person name="Kalkreuter E."/>
            <person name="Kautsar S.A."/>
            <person name="Yang D."/>
            <person name="Bader C.D."/>
            <person name="Teijaro C.N."/>
            <person name="Fluegel L."/>
            <person name="Davis C.M."/>
            <person name="Simpson J.R."/>
            <person name="Lauterbach L."/>
            <person name="Steele A.D."/>
            <person name="Gui C."/>
            <person name="Meng S."/>
            <person name="Li G."/>
            <person name="Viehrig K."/>
            <person name="Ye F."/>
            <person name="Su P."/>
            <person name="Kiefer A.F."/>
            <person name="Nichols A."/>
            <person name="Cepeda A.J."/>
            <person name="Yan W."/>
            <person name="Fan B."/>
            <person name="Jiang Y."/>
            <person name="Adhikari A."/>
            <person name="Zheng C.-J."/>
            <person name="Schuster L."/>
            <person name="Cowan T.M."/>
            <person name="Smanski M.J."/>
            <person name="Chevrette M.G."/>
            <person name="De Carvalho L.P.S."/>
            <person name="Shen B."/>
        </authorList>
    </citation>
    <scope>NUCLEOTIDE SEQUENCE [LARGE SCALE GENOMIC DNA]</scope>
    <source>
        <strain evidence="3 4">NPDC058328</strain>
    </source>
</reference>
<dbReference type="PANTHER" id="PTHR24321">
    <property type="entry name" value="DEHYDROGENASES, SHORT CHAIN"/>
    <property type="match status" value="1"/>
</dbReference>
<dbReference type="RefSeq" id="WP_149549012.1">
    <property type="nucleotide sequence ID" value="NZ_JBHVZQ010000008.1"/>
</dbReference>
<sequence length="271" mass="27635">MTTDTRRFEGYGVLITGAARGIGAATALRFAEEGARVLVADVDPDAAGTTASALRERGLGAEAFACDVTDRASVEAAVAHAVGTFGSLDVLVSNAAHCTPDAPRFEDEPDEEWAADLDVTLTGAYRCCRAALPHLAASGRGAVVSVGSVNGLQDFGNHAYSAAKAGLASLTRTLAGHAAPRGVRVNLVAPGTIRTRAWAGRDEELEAARRLYPLGRVGEPGDIAAAVAFLASRDASWITGTTLVVDGGITAVNSGFRQALGAASPQPPPSG</sequence>
<dbReference type="Pfam" id="PF13561">
    <property type="entry name" value="adh_short_C2"/>
    <property type="match status" value="1"/>
</dbReference>
<dbReference type="GO" id="GO:0016491">
    <property type="term" value="F:oxidoreductase activity"/>
    <property type="evidence" value="ECO:0007669"/>
    <property type="project" value="UniProtKB-KW"/>
</dbReference>
<evidence type="ECO:0000256" key="1">
    <source>
        <dbReference type="ARBA" id="ARBA00006484"/>
    </source>
</evidence>
<keyword evidence="2 3" id="KW-0560">Oxidoreductase</keyword>
<evidence type="ECO:0000256" key="2">
    <source>
        <dbReference type="ARBA" id="ARBA00023002"/>
    </source>
</evidence>
<dbReference type="Proteomes" id="UP001601627">
    <property type="component" value="Unassembled WGS sequence"/>
</dbReference>
<dbReference type="PRINTS" id="PR00081">
    <property type="entry name" value="GDHRDH"/>
</dbReference>
<protein>
    <submittedName>
        <fullName evidence="3">SDR family NAD(P)-dependent oxidoreductase</fullName>
        <ecNumber evidence="3">1.1.1.-</ecNumber>
    </submittedName>
</protein>
<evidence type="ECO:0000313" key="3">
    <source>
        <dbReference type="EMBL" id="MFF1274324.1"/>
    </source>
</evidence>
<dbReference type="Gene3D" id="3.40.50.720">
    <property type="entry name" value="NAD(P)-binding Rossmann-like Domain"/>
    <property type="match status" value="1"/>
</dbReference>
<organism evidence="3 4">
    <name type="scientific">Streptomyces marokkonensis</name>
    <dbReference type="NCBI Taxonomy" id="324855"/>
    <lineage>
        <taxon>Bacteria</taxon>
        <taxon>Bacillati</taxon>
        <taxon>Actinomycetota</taxon>
        <taxon>Actinomycetes</taxon>
        <taxon>Kitasatosporales</taxon>
        <taxon>Streptomycetaceae</taxon>
        <taxon>Streptomyces</taxon>
    </lineage>
</organism>
<dbReference type="SUPFAM" id="SSF51735">
    <property type="entry name" value="NAD(P)-binding Rossmann-fold domains"/>
    <property type="match status" value="1"/>
</dbReference>
<dbReference type="PRINTS" id="PR00080">
    <property type="entry name" value="SDRFAMILY"/>
</dbReference>
<dbReference type="InterPro" id="IPR002347">
    <property type="entry name" value="SDR_fam"/>
</dbReference>
<accession>A0ABW6Q545</accession>